<organism evidence="3 4">
    <name type="scientific">Lasiodiplodia hormozganensis</name>
    <dbReference type="NCBI Taxonomy" id="869390"/>
    <lineage>
        <taxon>Eukaryota</taxon>
        <taxon>Fungi</taxon>
        <taxon>Dikarya</taxon>
        <taxon>Ascomycota</taxon>
        <taxon>Pezizomycotina</taxon>
        <taxon>Dothideomycetes</taxon>
        <taxon>Dothideomycetes incertae sedis</taxon>
        <taxon>Botryosphaeriales</taxon>
        <taxon>Botryosphaeriaceae</taxon>
        <taxon>Lasiodiplodia</taxon>
    </lineage>
</organism>
<dbReference type="InterPro" id="IPR011333">
    <property type="entry name" value="SKP1/BTB/POZ_sf"/>
</dbReference>
<dbReference type="Pfam" id="PF00651">
    <property type="entry name" value="BTB"/>
    <property type="match status" value="1"/>
</dbReference>
<dbReference type="Gene3D" id="3.30.710.10">
    <property type="entry name" value="Potassium Channel Kv1.1, Chain A"/>
    <property type="match status" value="1"/>
</dbReference>
<dbReference type="InterPro" id="IPR000210">
    <property type="entry name" value="BTB/POZ_dom"/>
</dbReference>
<dbReference type="EMBL" id="JAUJDW010000055">
    <property type="protein sequence ID" value="KAK0645273.1"/>
    <property type="molecule type" value="Genomic_DNA"/>
</dbReference>
<reference evidence="3" key="1">
    <citation type="submission" date="2023-06" db="EMBL/GenBank/DDBJ databases">
        <title>Multi-omics analyses reveal the molecular pathogenesis toolkit of Lasiodiplodia hormozganensis, a cross-kingdom pathogen.</title>
        <authorList>
            <person name="Felix C."/>
            <person name="Meneses R."/>
            <person name="Goncalves M.F.M."/>
            <person name="Tilleman L."/>
            <person name="Duarte A.S."/>
            <person name="Jorrin-Novo J.V."/>
            <person name="Van De Peer Y."/>
            <person name="Deforce D."/>
            <person name="Van Nieuwerburgh F."/>
            <person name="Esteves A.C."/>
            <person name="Alves A."/>
        </authorList>
    </citation>
    <scope>NUCLEOTIDE SEQUENCE</scope>
    <source>
        <strain evidence="3">CBS 339.90</strain>
    </source>
</reference>
<protein>
    <recommendedName>
        <fullName evidence="2">BTB domain-containing protein</fullName>
    </recommendedName>
</protein>
<gene>
    <name evidence="3" type="ORF">DIS24_g8037</name>
</gene>
<dbReference type="SUPFAM" id="SSF54695">
    <property type="entry name" value="POZ domain"/>
    <property type="match status" value="1"/>
</dbReference>
<dbReference type="PANTHER" id="PTHR47843:SF5">
    <property type="entry name" value="BTB_POZ DOMAIN PROTEIN"/>
    <property type="match status" value="1"/>
</dbReference>
<proteinExistence type="predicted"/>
<dbReference type="Proteomes" id="UP001175001">
    <property type="component" value="Unassembled WGS sequence"/>
</dbReference>
<dbReference type="AlphaFoldDB" id="A0AA39Y3J3"/>
<sequence>MSQNGMSVNKETSTGVSLKDGVRSMMRKGLYADLTIRCNNGSEHKVHKVVVCSQSRFFHNACKPDSPFKEAQTGVIELAEDDPKTVKAMITFMYEEKYEYLPDQDDDYAPENYDYDSQSESEEEDDDIITQDIMFHLHCFLLADKYEVSLMMLHAALKVRDKMQMYKYHLNPDFPRVVRFIYEKTTPSINSGRRLRDIILKLCVENLTTLYLSPRFENVLSPVNDFWKELARAQAKIPQAPATWVQCPQCAVTFPALLHPDPPMMYEELSCAYCCKEHATHAVWKKRHALPPPEDVKGPWDITERMLLLAETMKLADALMASPRKRQRRGSDDSFHY</sequence>
<dbReference type="CDD" id="cd18186">
    <property type="entry name" value="BTB_POZ_ZBTB_KLHL-like"/>
    <property type="match status" value="1"/>
</dbReference>
<evidence type="ECO:0000256" key="1">
    <source>
        <dbReference type="SAM" id="MobiDB-lite"/>
    </source>
</evidence>
<feature type="domain" description="BTB" evidence="2">
    <location>
        <begin position="32"/>
        <end position="102"/>
    </location>
</feature>
<evidence type="ECO:0000313" key="4">
    <source>
        <dbReference type="Proteomes" id="UP001175001"/>
    </source>
</evidence>
<feature type="region of interest" description="Disordered" evidence="1">
    <location>
        <begin position="103"/>
        <end position="122"/>
    </location>
</feature>
<evidence type="ECO:0000259" key="2">
    <source>
        <dbReference type="PROSITE" id="PS50097"/>
    </source>
</evidence>
<dbReference type="PROSITE" id="PS50097">
    <property type="entry name" value="BTB"/>
    <property type="match status" value="1"/>
</dbReference>
<name>A0AA39Y3J3_9PEZI</name>
<evidence type="ECO:0000313" key="3">
    <source>
        <dbReference type="EMBL" id="KAK0645273.1"/>
    </source>
</evidence>
<comment type="caution">
    <text evidence="3">The sequence shown here is derived from an EMBL/GenBank/DDBJ whole genome shotgun (WGS) entry which is preliminary data.</text>
</comment>
<keyword evidence="4" id="KW-1185">Reference proteome</keyword>
<accession>A0AA39Y3J3</accession>
<dbReference type="PANTHER" id="PTHR47843">
    <property type="entry name" value="BTB DOMAIN-CONTAINING PROTEIN-RELATED"/>
    <property type="match status" value="1"/>
</dbReference>